<gene>
    <name evidence="4" type="ORF">B0T18DRAFT_489275</name>
</gene>
<feature type="compositionally biased region" description="Polar residues" evidence="1">
    <location>
        <begin position="1706"/>
        <end position="1717"/>
    </location>
</feature>
<dbReference type="FunFam" id="2.160.20.10:FF:000043">
    <property type="entry name" value="Exo-beta-1,3-glucanase, putative"/>
    <property type="match status" value="1"/>
</dbReference>
<accession>A0AA40EWE0</accession>
<organism evidence="4 5">
    <name type="scientific">Schizothecium vesticola</name>
    <dbReference type="NCBI Taxonomy" id="314040"/>
    <lineage>
        <taxon>Eukaryota</taxon>
        <taxon>Fungi</taxon>
        <taxon>Dikarya</taxon>
        <taxon>Ascomycota</taxon>
        <taxon>Pezizomycotina</taxon>
        <taxon>Sordariomycetes</taxon>
        <taxon>Sordariomycetidae</taxon>
        <taxon>Sordariales</taxon>
        <taxon>Schizotheciaceae</taxon>
        <taxon>Schizothecium</taxon>
    </lineage>
</organism>
<dbReference type="Proteomes" id="UP001172155">
    <property type="component" value="Unassembled WGS sequence"/>
</dbReference>
<evidence type="ECO:0000313" key="4">
    <source>
        <dbReference type="EMBL" id="KAK0746794.1"/>
    </source>
</evidence>
<proteinExistence type="predicted"/>
<dbReference type="GO" id="GO:0016829">
    <property type="term" value="F:lyase activity"/>
    <property type="evidence" value="ECO:0007669"/>
    <property type="project" value="UniProtKB-KW"/>
</dbReference>
<dbReference type="CDD" id="cd23668">
    <property type="entry name" value="GH55_beta13glucanase-like"/>
    <property type="match status" value="1"/>
</dbReference>
<reference evidence="4" key="1">
    <citation type="submission" date="2023-06" db="EMBL/GenBank/DDBJ databases">
        <title>Genome-scale phylogeny and comparative genomics of the fungal order Sordariales.</title>
        <authorList>
            <consortium name="Lawrence Berkeley National Laboratory"/>
            <person name="Hensen N."/>
            <person name="Bonometti L."/>
            <person name="Westerberg I."/>
            <person name="Brannstrom I.O."/>
            <person name="Guillou S."/>
            <person name="Cros-Aarteil S."/>
            <person name="Calhoun S."/>
            <person name="Haridas S."/>
            <person name="Kuo A."/>
            <person name="Mondo S."/>
            <person name="Pangilinan J."/>
            <person name="Riley R."/>
            <person name="LaButti K."/>
            <person name="Andreopoulos B."/>
            <person name="Lipzen A."/>
            <person name="Chen C."/>
            <person name="Yanf M."/>
            <person name="Daum C."/>
            <person name="Ng V."/>
            <person name="Clum A."/>
            <person name="Steindorff A."/>
            <person name="Ohm R."/>
            <person name="Martin F."/>
            <person name="Silar P."/>
            <person name="Natvig D."/>
            <person name="Lalanne C."/>
            <person name="Gautier V."/>
            <person name="Ament-velasquez S.L."/>
            <person name="Kruys A."/>
            <person name="Hutchinson M.I."/>
            <person name="Powell A.J."/>
            <person name="Barry K."/>
            <person name="Miller A.N."/>
            <person name="Grigoriev I.V."/>
            <person name="Debuchy R."/>
            <person name="Gladieux P."/>
            <person name="Thoren M.H."/>
            <person name="Johannesson H."/>
        </authorList>
    </citation>
    <scope>NUCLEOTIDE SEQUENCE</scope>
    <source>
        <strain evidence="4">SMH3187-1</strain>
    </source>
</reference>
<feature type="domain" description="Rhamnogalacturonase A/B/Epimerase-like pectate lyase" evidence="3">
    <location>
        <begin position="954"/>
        <end position="1010"/>
    </location>
</feature>
<feature type="compositionally biased region" description="Polar residues" evidence="1">
    <location>
        <begin position="1735"/>
        <end position="1746"/>
    </location>
</feature>
<dbReference type="InterPro" id="IPR012334">
    <property type="entry name" value="Pectin_lyas_fold"/>
</dbReference>
<feature type="compositionally biased region" description="Pro residues" evidence="1">
    <location>
        <begin position="1595"/>
        <end position="1613"/>
    </location>
</feature>
<dbReference type="EMBL" id="JAUKUD010000004">
    <property type="protein sequence ID" value="KAK0746794.1"/>
    <property type="molecule type" value="Genomic_DNA"/>
</dbReference>
<dbReference type="Gene3D" id="2.160.20.10">
    <property type="entry name" value="Single-stranded right-handed beta-helix, Pectin lyase-like"/>
    <property type="match status" value="2"/>
</dbReference>
<feature type="compositionally biased region" description="Acidic residues" evidence="1">
    <location>
        <begin position="1672"/>
        <end position="1685"/>
    </location>
</feature>
<keyword evidence="4" id="KW-0456">Lyase</keyword>
<keyword evidence="5" id="KW-1185">Reference proteome</keyword>
<feature type="compositionally biased region" description="Low complexity" evidence="1">
    <location>
        <begin position="1583"/>
        <end position="1594"/>
    </location>
</feature>
<sequence length="1853" mass="201411">MKRASIVTGIASSALSLTLIILSLHALPTANAQKYNRDWEYHVVGGVSQRRWRPTANDPWMIFDRLEVVEITSPNVLTYWLEYNCYYMPSICKNALEYVVSAANVGRVATDISLFAYDFNTKRSDYRRKTESCPSNWIDKHRCPEGNQVKSYRYVAEIPAKRAKAGKPATPEIPGYGDFWDNIGLEPGSQRVLASRLDAQGNLEESRIHYTCDEWPPATFHREHGEESGFKSEQDFQGIAHKMLAGMLKDAIEVSLRQSGVIFHPDQHVGVVGFRTILEANGFPAKVVTIDANGVETKYDSFFKRDLQGGTAPPTNLSRSELRKWVASSLDLEHARVHFKEALKEYPVYLNGTTGFRQNVPMMPQWDTGFEDLGVASGFNGLAPAASRYFHGTATPGVATGNTTVDNPESGPHRRPHAKEVVNPRTRAMALHRRLQLAVNGTDASTTPLLKSATLSELEKAVRVVEAALAESAKRNAARLANPARNHYGLAPGTIVNGRRKLRRRDADTEAPPPLLKITPEIAAAAALVAEADAVEFAGGSWNLNATKPAAPVARRAGTFWMENIARKGTVPWGDDPSYKVFRNVRDYGAKGDGITDDTAAIVEALENGRRCGKRCNGSTLKNAIVYFPPGTYLVAFSLALPYGTQVIGDANNWPTLKAARRFVGLGVLSTDEYTGGGDGIDGLAQEYYINTANFYRQIRNLRIDITDVRDVKDSETACIHYQVAQATSLQFVELIAKSGTTQRGIFAENGSGGSISDVTFKGGKFGLYGGNQQFTAQRLTFDGCDTAVQIFWDWGWIWKSVTVKNVGVGFRLLRENKADSDTSQKVKGQANIGSASFIDSSFSGVQTAVLIAPVNSKPGTGSTGVMLENVRFDNVGKAVADTSGKTLLDGGSKRVESWATGPIYSPTRQFSSGSDSPKYKREISLLDTKGGVEGAPYFERPKPQYEGNSASDFVHLKDLGAKGDGVTDDTSAVQAALNTNVGKLLFIDAGVYILTNTVTVPKGSRIVGELWSQFAARGPYFSDTSNPKVMLKVGSAGDVGTIEMQDLLFTTQGATAGAILVEWNIKAESPGAAGLWECHVRIGGATGTQLNPAECPPVTSGVNSNCNAASLMMHITPKASGYFENMWLWVADHLIDDPDLVDANNTMTQTSVYVARGLLIESQSATWLYSTSSEHSVLYQYNFHKARNIFAGMIQTESPYYQPTPKPPAPFAADVGRFYGDPDYSCKGTDFDGCDSSWAVLIRGSRNIFIAGAGLYSWFSTYTQDCIDKHECQKALLLLQDNGGNIRIQNLITIGAKYSWVQDGKGTLAADNLNVDSHPRWSQITILDLKGHLIDHISPEMATVIPLPHTSVPAKATLTLSRPVASDIVPLPFDGDQNAPEGPGRGHIGNPILIPAGTATPKAIELPIGFVPNQPITGEDGVTYPADKALQGEVVIPQGTVFSEPFLIPGGQPLRTGEDGDDAREGDMIWIDPRIWDESNPVVVCSDFPCTLQFPPWLSATSTLDYPLVTVTSGSTWSTTITRRPITITEWVFEPITVTPPPGWNPTPIGSLSSSTSSSSSTTVLFVIIPIPPFRRTPTWPPVTYTGPDNKPTPTRPPNPPPPPPRNNPDPDPTSDGRTPVPPPFGRWPTLPGIIIRPGPTPTPTVRPCAFPAFQCPGNNPDPDGPGGSAEDPDNEDEDEDPEDPSFCLALVRSDDPEPAVPGGTMSTQPVASKQPSPTPRPSQKPKPKPNKADSGQNERSCYNTGQWTTNDRLRFAAQSFCKELSGGVLGPKSFVERTHNPDFTRSDGASIEIITSVEVMDGCEWESNYDECLRYMKVGIDSCDCRGENNKHGGMVWNNCLKFRIDPGWIL</sequence>
<keyword evidence="2" id="KW-0732">Signal</keyword>
<evidence type="ECO:0000313" key="5">
    <source>
        <dbReference type="Proteomes" id="UP001172155"/>
    </source>
</evidence>
<feature type="region of interest" description="Disordered" evidence="1">
    <location>
        <begin position="397"/>
        <end position="419"/>
    </location>
</feature>
<dbReference type="InterPro" id="IPR011050">
    <property type="entry name" value="Pectin_lyase_fold/virulence"/>
</dbReference>
<evidence type="ECO:0000256" key="2">
    <source>
        <dbReference type="SAM" id="SignalP"/>
    </source>
</evidence>
<feature type="compositionally biased region" description="Low complexity" evidence="1">
    <location>
        <begin position="1630"/>
        <end position="1639"/>
    </location>
</feature>
<dbReference type="PANTHER" id="PTHR33928:SF2">
    <property type="entry name" value="PECTATE LYASE SUPERFAMILY PROTEIN DOMAIN-CONTAINING PROTEIN-RELATED"/>
    <property type="match status" value="1"/>
</dbReference>
<feature type="region of interest" description="Disordered" evidence="1">
    <location>
        <begin position="1578"/>
        <end position="1746"/>
    </location>
</feature>
<dbReference type="FunFam" id="2.160.20.10:FF:000049">
    <property type="entry name" value="Putative exo-beta-1,3-glucanase"/>
    <property type="match status" value="1"/>
</dbReference>
<evidence type="ECO:0000259" key="3">
    <source>
        <dbReference type="Pfam" id="PF12708"/>
    </source>
</evidence>
<dbReference type="InterPro" id="IPR024535">
    <property type="entry name" value="RHGA/B-epi-like_pectate_lyase"/>
</dbReference>
<dbReference type="GO" id="GO:0004650">
    <property type="term" value="F:polygalacturonase activity"/>
    <property type="evidence" value="ECO:0007669"/>
    <property type="project" value="InterPro"/>
</dbReference>
<comment type="caution">
    <text evidence="4">The sequence shown here is derived from an EMBL/GenBank/DDBJ whole genome shotgun (WGS) entry which is preliminary data.</text>
</comment>
<protein>
    <submittedName>
        <fullName evidence="4">Pectate lyase superfamily protein-domain-containing protein</fullName>
    </submittedName>
</protein>
<feature type="signal peptide" evidence="2">
    <location>
        <begin position="1"/>
        <end position="32"/>
    </location>
</feature>
<dbReference type="Pfam" id="PF12708">
    <property type="entry name" value="Pect-lyase_RHGA_epim"/>
    <property type="match status" value="2"/>
</dbReference>
<dbReference type="PANTHER" id="PTHR33928">
    <property type="entry name" value="POLYGALACTURONASE QRT3"/>
    <property type="match status" value="1"/>
</dbReference>
<name>A0AA40EWE0_9PEZI</name>
<feature type="domain" description="Rhamnogalacturonase A/B/Epimerase-like pectate lyase" evidence="3">
    <location>
        <begin position="582"/>
        <end position="811"/>
    </location>
</feature>
<dbReference type="InterPro" id="IPR039279">
    <property type="entry name" value="QRT3-like"/>
</dbReference>
<dbReference type="SUPFAM" id="SSF51126">
    <property type="entry name" value="Pectin lyase-like"/>
    <property type="match status" value="2"/>
</dbReference>
<feature type="chain" id="PRO_5041422756" evidence="2">
    <location>
        <begin position="33"/>
        <end position="1853"/>
    </location>
</feature>
<evidence type="ECO:0000256" key="1">
    <source>
        <dbReference type="SAM" id="MobiDB-lite"/>
    </source>
</evidence>